<evidence type="ECO:0000313" key="2">
    <source>
        <dbReference type="Proteomes" id="UP000289206"/>
    </source>
</evidence>
<protein>
    <submittedName>
        <fullName evidence="1">Uncharacterized protein</fullName>
    </submittedName>
</protein>
<dbReference type="EMBL" id="MK411746">
    <property type="protein sequence ID" value="QAY16175.1"/>
    <property type="molecule type" value="Genomic_DNA"/>
</dbReference>
<dbReference type="Proteomes" id="UP000289206">
    <property type="component" value="Segment"/>
</dbReference>
<accession>A0A411CQH6</accession>
<gene>
    <name evidence="1" type="primary">63</name>
    <name evidence="1" type="ORF">SEA_SONALI_63</name>
</gene>
<proteinExistence type="predicted"/>
<reference evidence="1 2" key="1">
    <citation type="submission" date="2019-01" db="EMBL/GenBank/DDBJ databases">
        <authorList>
            <person name="Adair T.L."/>
            <person name="Lucas L.G."/>
            <person name="Young A.M."/>
            <person name="Antrich S.C."/>
            <person name="Baird A.G."/>
            <person name="Dunn E.L."/>
            <person name="Fernandes B.I."/>
            <person name="Fraley E.G."/>
            <person name="Ghanem A.X."/>
            <person name="Gilbert M.G."/>
            <person name="Morris T.B."/>
            <person name="Nortch B.D."/>
            <person name="Overcash M.E."/>
            <person name="Pavleszek K.E."/>
            <person name="Pellegrini L.I.O."/>
            <person name="Pham L.T."/>
            <person name="Rule L.S."/>
            <person name="Schultz E.M."/>
            <person name="Smith J."/>
            <person name="Thong B.J."/>
            <person name="Turner H.A."/>
            <person name="Walker G."/>
            <person name="Whitaker Z.J."/>
            <person name="Wilsey R.N."/>
            <person name="Yanney R.L."/>
            <person name="Klyczek K."/>
            <person name="Garlena R.A."/>
            <person name="Russell D.A."/>
            <person name="Pope W.H."/>
            <person name="Jacobs-Sera D."/>
            <person name="Hatfull G.F."/>
        </authorList>
    </citation>
    <scope>NUCLEOTIDE SEQUENCE [LARGE SCALE GENOMIC DNA]</scope>
</reference>
<organism evidence="1 2">
    <name type="scientific">Arthrobacter phage Sonali</name>
    <dbReference type="NCBI Taxonomy" id="2510495"/>
    <lineage>
        <taxon>Viruses</taxon>
        <taxon>Duplodnaviria</taxon>
        <taxon>Heunggongvirae</taxon>
        <taxon>Uroviricota</taxon>
        <taxon>Caudoviricetes</taxon>
        <taxon>Sonalivirus</taxon>
        <taxon>Sonalivirus sonali</taxon>
    </lineage>
</organism>
<dbReference type="GeneID" id="55011154"/>
<name>A0A411CQH6_9CAUD</name>
<dbReference type="KEGG" id="vg:55011154"/>
<sequence length="97" mass="10478">MSRRADAPQTTNADTPRAAELRLAARECIANPHPGETPTNCPLVVALPAGSGYDEATTDAVTHITGRPIDNLNTSYLRSSLRRWAMREQIGKTPVGH</sequence>
<evidence type="ECO:0000313" key="1">
    <source>
        <dbReference type="EMBL" id="QAY16175.1"/>
    </source>
</evidence>
<keyword evidence="2" id="KW-1185">Reference proteome</keyword>
<dbReference type="RefSeq" id="YP_009819736.1">
    <property type="nucleotide sequence ID" value="NC_048152.1"/>
</dbReference>